<reference evidence="3 4" key="1">
    <citation type="journal article" date="2019" name="Genome Biol. Evol.">
        <title>Insights into the evolution of the New World diploid cottons (Gossypium, subgenus Houzingenia) based on genome sequencing.</title>
        <authorList>
            <person name="Grover C.E."/>
            <person name="Arick M.A. 2nd"/>
            <person name="Thrash A."/>
            <person name="Conover J.L."/>
            <person name="Sanders W.S."/>
            <person name="Peterson D.G."/>
            <person name="Frelichowski J.E."/>
            <person name="Scheffler J.A."/>
            <person name="Scheffler B.E."/>
            <person name="Wendel J.F."/>
        </authorList>
    </citation>
    <scope>NUCLEOTIDE SEQUENCE [LARGE SCALE GENOMIC DNA]</scope>
    <source>
        <strain evidence="3">185</strain>
        <tissue evidence="3">Leaf</tissue>
    </source>
</reference>
<protein>
    <recommendedName>
        <fullName evidence="2">Endonuclease/exonuclease/phosphatase domain-containing protein</fullName>
    </recommendedName>
</protein>
<dbReference type="PANTHER" id="PTHR31286:SF178">
    <property type="entry name" value="DUF4283 DOMAIN-CONTAINING PROTEIN"/>
    <property type="match status" value="1"/>
</dbReference>
<sequence>MDEINELLGRLNFSEEESSLVVNTGDADRAQSWEAWAMGKIMATDLPNREAMYRVFKLLWFTKEEVDFVALKDNVIIVKFGCQEDRSRILNLSPWLFNRCLFLMLPFVKEQEIESYEFQMVPFWLRIYNIPIELMDRQTALDVGNSIGELVVINWKDRYGSWTEFMRLKVKIDVSKPLRRIVKFMDRDGIERIGHSLKGCTKNVLESGMRHTNLQFGNWVRAPAVIQNQDKGMRRNGVEVFNSVARPSKNKDDSLTRSSNESWKPSMDGKERMPEEESLSTSPLENRKLKQIKEGNGKSKSKRKRQKSLQGYFTFESPARQVKRRLGGSFSPSEAAAVRELKQFLVANVPDILFLCETKVHSNEFSRIQSTYRMGGCLAVSSEGKSGGLAMMWREDVDVTIQTYSKFHIDSLIKSDNGEVIRFTGFYGHPNPNLRHHAWDMLKKVKDKVNEWWIVGGDFNAILNNSKKEGGVESLRT</sequence>
<dbReference type="Proteomes" id="UP000593577">
    <property type="component" value="Unassembled WGS sequence"/>
</dbReference>
<dbReference type="AlphaFoldDB" id="A0A7J8YRB2"/>
<keyword evidence="4" id="KW-1185">Reference proteome</keyword>
<evidence type="ECO:0000313" key="4">
    <source>
        <dbReference type="Proteomes" id="UP000593577"/>
    </source>
</evidence>
<evidence type="ECO:0000313" key="3">
    <source>
        <dbReference type="EMBL" id="MBA0701569.1"/>
    </source>
</evidence>
<comment type="caution">
    <text evidence="3">The sequence shown here is derived from an EMBL/GenBank/DDBJ whole genome shotgun (WGS) entry which is preliminary data.</text>
</comment>
<dbReference type="GO" id="GO:0003824">
    <property type="term" value="F:catalytic activity"/>
    <property type="evidence" value="ECO:0007669"/>
    <property type="project" value="InterPro"/>
</dbReference>
<dbReference type="InterPro" id="IPR005135">
    <property type="entry name" value="Endo/exonuclease/phosphatase"/>
</dbReference>
<feature type="region of interest" description="Disordered" evidence="1">
    <location>
        <begin position="241"/>
        <end position="310"/>
    </location>
</feature>
<feature type="domain" description="Endonuclease/exonuclease/phosphatase" evidence="2">
    <location>
        <begin position="336"/>
        <end position="463"/>
    </location>
</feature>
<dbReference type="EMBL" id="JABFAA010300667">
    <property type="protein sequence ID" value="MBA0701569.1"/>
    <property type="molecule type" value="Genomic_DNA"/>
</dbReference>
<accession>A0A7J8YRB2</accession>
<dbReference type="PANTHER" id="PTHR31286">
    <property type="entry name" value="GLYCINE-RICH CELL WALL STRUCTURAL PROTEIN 1.8-LIKE"/>
    <property type="match status" value="1"/>
</dbReference>
<feature type="compositionally biased region" description="Basic and acidic residues" evidence="1">
    <location>
        <begin position="285"/>
        <end position="297"/>
    </location>
</feature>
<dbReference type="Gene3D" id="3.60.10.10">
    <property type="entry name" value="Endonuclease/exonuclease/phosphatase"/>
    <property type="match status" value="1"/>
</dbReference>
<evidence type="ECO:0000256" key="1">
    <source>
        <dbReference type="SAM" id="MobiDB-lite"/>
    </source>
</evidence>
<name>A0A7J8YRB2_GOSAI</name>
<proteinExistence type="predicted"/>
<dbReference type="SUPFAM" id="SSF56219">
    <property type="entry name" value="DNase I-like"/>
    <property type="match status" value="1"/>
</dbReference>
<evidence type="ECO:0000259" key="2">
    <source>
        <dbReference type="Pfam" id="PF03372"/>
    </source>
</evidence>
<dbReference type="InterPro" id="IPR036691">
    <property type="entry name" value="Endo/exonu/phosph_ase_sf"/>
</dbReference>
<organism evidence="3 4">
    <name type="scientific">Gossypium aridum</name>
    <name type="common">American cotton</name>
    <name type="synonym">Erioxylum aridum</name>
    <dbReference type="NCBI Taxonomy" id="34290"/>
    <lineage>
        <taxon>Eukaryota</taxon>
        <taxon>Viridiplantae</taxon>
        <taxon>Streptophyta</taxon>
        <taxon>Embryophyta</taxon>
        <taxon>Tracheophyta</taxon>
        <taxon>Spermatophyta</taxon>
        <taxon>Magnoliopsida</taxon>
        <taxon>eudicotyledons</taxon>
        <taxon>Gunneridae</taxon>
        <taxon>Pentapetalae</taxon>
        <taxon>rosids</taxon>
        <taxon>malvids</taxon>
        <taxon>Malvales</taxon>
        <taxon>Malvaceae</taxon>
        <taxon>Malvoideae</taxon>
        <taxon>Gossypium</taxon>
    </lineage>
</organism>
<gene>
    <name evidence="3" type="ORF">Goari_022315</name>
</gene>
<dbReference type="InterPro" id="IPR040256">
    <property type="entry name" value="At4g02000-like"/>
</dbReference>
<dbReference type="Pfam" id="PF03372">
    <property type="entry name" value="Exo_endo_phos"/>
    <property type="match status" value="1"/>
</dbReference>